<gene>
    <name evidence="4" type="ORF">KIMH_02260</name>
</gene>
<name>A0ABN6SHQ4_9BIFI</name>
<accession>A0ABN6SHQ4</accession>
<evidence type="ECO:0000256" key="2">
    <source>
        <dbReference type="ARBA" id="ARBA00022679"/>
    </source>
</evidence>
<organism evidence="4 5">
    <name type="scientific">Bombiscardovia apis</name>
    <dbReference type="NCBI Taxonomy" id="2932182"/>
    <lineage>
        <taxon>Bacteria</taxon>
        <taxon>Bacillati</taxon>
        <taxon>Actinomycetota</taxon>
        <taxon>Actinomycetes</taxon>
        <taxon>Bifidobacteriales</taxon>
        <taxon>Bifidobacteriaceae</taxon>
        <taxon>Bombiscardovia</taxon>
    </lineage>
</organism>
<dbReference type="Proteomes" id="UP001321748">
    <property type="component" value="Chromosome"/>
</dbReference>
<evidence type="ECO:0000259" key="3">
    <source>
        <dbReference type="Pfam" id="PF00535"/>
    </source>
</evidence>
<dbReference type="CDD" id="cd00761">
    <property type="entry name" value="Glyco_tranf_GTA_type"/>
    <property type="match status" value="1"/>
</dbReference>
<dbReference type="EMBL" id="AP026800">
    <property type="protein sequence ID" value="BDR54115.1"/>
    <property type="molecule type" value="Genomic_DNA"/>
</dbReference>
<reference evidence="4 5" key="1">
    <citation type="journal article" date="2023" name="Microbiol. Spectr.">
        <title>Symbiosis of Carpenter Bees with Uncharacterized Lactic Acid Bacteria Showing NAD Auxotrophy.</title>
        <authorList>
            <person name="Kawasaki S."/>
            <person name="Ozawa K."/>
            <person name="Mori T."/>
            <person name="Yamamoto A."/>
            <person name="Ito M."/>
            <person name="Ohkuma M."/>
            <person name="Sakamoto M."/>
            <person name="Matsutani M."/>
        </authorList>
    </citation>
    <scope>NUCLEOTIDE SEQUENCE [LARGE SCALE GENOMIC DNA]</scope>
    <source>
        <strain evidence="4 5">KimH</strain>
    </source>
</reference>
<feature type="domain" description="Glycosyltransferase 2-like" evidence="3">
    <location>
        <begin position="13"/>
        <end position="130"/>
    </location>
</feature>
<dbReference type="Gene3D" id="3.90.550.10">
    <property type="entry name" value="Spore Coat Polysaccharide Biosynthesis Protein SpsA, Chain A"/>
    <property type="match status" value="1"/>
</dbReference>
<evidence type="ECO:0000256" key="1">
    <source>
        <dbReference type="ARBA" id="ARBA00022676"/>
    </source>
</evidence>
<dbReference type="PANTHER" id="PTHR22916:SF51">
    <property type="entry name" value="GLYCOSYLTRANSFERASE EPSH-RELATED"/>
    <property type="match status" value="1"/>
</dbReference>
<dbReference type="Pfam" id="PF00535">
    <property type="entry name" value="Glycos_transf_2"/>
    <property type="match status" value="1"/>
</dbReference>
<dbReference type="RefSeq" id="WP_317643137.1">
    <property type="nucleotide sequence ID" value="NZ_AP026800.1"/>
</dbReference>
<evidence type="ECO:0000313" key="4">
    <source>
        <dbReference type="EMBL" id="BDR54115.1"/>
    </source>
</evidence>
<sequence>MTFQASSNQALVSIIVPVYNAELYLEACLRSILNQSHSQLEIIAVDDGSTDHSGSICDRMAQEDDRLRVIHQSNGGIGKAQNRGLDEARGEYIAFVDNDDILDRHNIEFLLKAIQNSGADMSKARWTQFGASQHASIAELAEVGAPAPRSITLLVQPFQAYQNVFCKSLRKLADLRSKKGEAQYFNEANWCRLYKRKVWKDIRFPEGVYAQDVMIAGQLYERMLWVADIDLPLYYWLQTPGSVTHSNKEPSFYHDNIAAGIANFKLALEHDVRPARSTYTMLDGLRSLRTVSRQTGRDQDLYQSDRRAVRQLLRQLDPATLLSCLGLSILRSAEKRVYDLKIKNMA</sequence>
<proteinExistence type="predicted"/>
<dbReference type="InterPro" id="IPR001173">
    <property type="entry name" value="Glyco_trans_2-like"/>
</dbReference>
<dbReference type="SUPFAM" id="SSF53448">
    <property type="entry name" value="Nucleotide-diphospho-sugar transferases"/>
    <property type="match status" value="1"/>
</dbReference>
<keyword evidence="5" id="KW-1185">Reference proteome</keyword>
<keyword evidence="2 4" id="KW-0808">Transferase</keyword>
<keyword evidence="1" id="KW-0328">Glycosyltransferase</keyword>
<dbReference type="PANTHER" id="PTHR22916">
    <property type="entry name" value="GLYCOSYLTRANSFERASE"/>
    <property type="match status" value="1"/>
</dbReference>
<dbReference type="GO" id="GO:0016740">
    <property type="term" value="F:transferase activity"/>
    <property type="evidence" value="ECO:0007669"/>
    <property type="project" value="UniProtKB-KW"/>
</dbReference>
<protein>
    <submittedName>
        <fullName evidence="4">Glycosyl transferase</fullName>
    </submittedName>
</protein>
<evidence type="ECO:0000313" key="5">
    <source>
        <dbReference type="Proteomes" id="UP001321748"/>
    </source>
</evidence>
<dbReference type="InterPro" id="IPR029044">
    <property type="entry name" value="Nucleotide-diphossugar_trans"/>
</dbReference>